<sequence length="65" mass="7036">MDETTPSAPEAAKDAAVTAKDKMRESLERKKAREHVANQSRPNDGSVHGSQVNGGGKRTFRRKSG</sequence>
<dbReference type="Proteomes" id="UP000313948">
    <property type="component" value="Chromosome"/>
</dbReference>
<feature type="compositionally biased region" description="Basic and acidic residues" evidence="1">
    <location>
        <begin position="19"/>
        <end position="36"/>
    </location>
</feature>
<evidence type="ECO:0008006" key="4">
    <source>
        <dbReference type="Google" id="ProtNLM"/>
    </source>
</evidence>
<evidence type="ECO:0000313" key="2">
    <source>
        <dbReference type="EMBL" id="QDB79646.1"/>
    </source>
</evidence>
<feature type="compositionally biased region" description="Polar residues" evidence="1">
    <location>
        <begin position="37"/>
        <end position="51"/>
    </location>
</feature>
<evidence type="ECO:0000313" key="3">
    <source>
        <dbReference type="Proteomes" id="UP000313948"/>
    </source>
</evidence>
<accession>A0ABX5VPP7</accession>
<gene>
    <name evidence="2" type="ORF">FE251_09860</name>
</gene>
<dbReference type="Pfam" id="PF17227">
    <property type="entry name" value="DUF5302"/>
    <property type="match status" value="1"/>
</dbReference>
<reference evidence="2 3" key="1">
    <citation type="submission" date="2019-05" db="EMBL/GenBank/DDBJ databases">
        <title>Georgenia *** sp. nov., and Georgenia *** sp. nov., isolated from the intestinal contents of plateau pika (Ochotona curzoniae) in the Qinghai-Tibet plateau of China.</title>
        <authorList>
            <person name="Tian Z."/>
        </authorList>
    </citation>
    <scope>NUCLEOTIDE SEQUENCE [LARGE SCALE GENOMIC DNA]</scope>
    <source>
        <strain evidence="2 3">Z294</strain>
    </source>
</reference>
<feature type="compositionally biased region" description="Low complexity" evidence="1">
    <location>
        <begin position="8"/>
        <end position="18"/>
    </location>
</feature>
<organism evidence="2 3">
    <name type="scientific">Georgenia wutianyii</name>
    <dbReference type="NCBI Taxonomy" id="2585135"/>
    <lineage>
        <taxon>Bacteria</taxon>
        <taxon>Bacillati</taxon>
        <taxon>Actinomycetota</taxon>
        <taxon>Actinomycetes</taxon>
        <taxon>Micrococcales</taxon>
        <taxon>Bogoriellaceae</taxon>
        <taxon>Georgenia</taxon>
    </lineage>
</organism>
<name>A0ABX5VPP7_9MICO</name>
<proteinExistence type="predicted"/>
<feature type="region of interest" description="Disordered" evidence="1">
    <location>
        <begin position="1"/>
        <end position="65"/>
    </location>
</feature>
<protein>
    <recommendedName>
        <fullName evidence="4">DUF5302 domain-containing protein</fullName>
    </recommendedName>
</protein>
<evidence type="ECO:0000256" key="1">
    <source>
        <dbReference type="SAM" id="MobiDB-lite"/>
    </source>
</evidence>
<dbReference type="RefSeq" id="WP_139948661.1">
    <property type="nucleotide sequence ID" value="NZ_CP040899.1"/>
</dbReference>
<keyword evidence="3" id="KW-1185">Reference proteome</keyword>
<dbReference type="EMBL" id="CP040899">
    <property type="protein sequence ID" value="QDB79646.1"/>
    <property type="molecule type" value="Genomic_DNA"/>
</dbReference>
<dbReference type="InterPro" id="IPR035172">
    <property type="entry name" value="DUF5302"/>
</dbReference>